<protein>
    <submittedName>
        <fullName evidence="1">Uncharacterized protein</fullName>
    </submittedName>
</protein>
<gene>
    <name evidence="1" type="primary">Necator_chrX.g25355</name>
    <name evidence="1" type="ORF">RB195_025189</name>
</gene>
<reference evidence="1 2" key="1">
    <citation type="submission" date="2023-08" db="EMBL/GenBank/DDBJ databases">
        <title>A Necator americanus chromosomal reference genome.</title>
        <authorList>
            <person name="Ilik V."/>
            <person name="Petrzelkova K.J."/>
            <person name="Pardy F."/>
            <person name="Fuh T."/>
            <person name="Niatou-Singa F.S."/>
            <person name="Gouil Q."/>
            <person name="Baker L."/>
            <person name="Ritchie M.E."/>
            <person name="Jex A.R."/>
            <person name="Gazzola D."/>
            <person name="Li H."/>
            <person name="Toshio Fujiwara R."/>
            <person name="Zhan B."/>
            <person name="Aroian R.V."/>
            <person name="Pafco B."/>
            <person name="Schwarz E.M."/>
        </authorList>
    </citation>
    <scope>NUCLEOTIDE SEQUENCE [LARGE SCALE GENOMIC DNA]</scope>
    <source>
        <strain evidence="1 2">Aroian</strain>
        <tissue evidence="1">Whole animal</tissue>
    </source>
</reference>
<name>A0ABR1ERE7_NECAM</name>
<evidence type="ECO:0000313" key="2">
    <source>
        <dbReference type="Proteomes" id="UP001303046"/>
    </source>
</evidence>
<accession>A0ABR1ERE7</accession>
<comment type="caution">
    <text evidence="1">The sequence shown here is derived from an EMBL/GenBank/DDBJ whole genome shotgun (WGS) entry which is preliminary data.</text>
</comment>
<organism evidence="1 2">
    <name type="scientific">Necator americanus</name>
    <name type="common">Human hookworm</name>
    <dbReference type="NCBI Taxonomy" id="51031"/>
    <lineage>
        <taxon>Eukaryota</taxon>
        <taxon>Metazoa</taxon>
        <taxon>Ecdysozoa</taxon>
        <taxon>Nematoda</taxon>
        <taxon>Chromadorea</taxon>
        <taxon>Rhabditida</taxon>
        <taxon>Rhabditina</taxon>
        <taxon>Rhabditomorpha</taxon>
        <taxon>Strongyloidea</taxon>
        <taxon>Ancylostomatidae</taxon>
        <taxon>Bunostominae</taxon>
        <taxon>Necator</taxon>
    </lineage>
</organism>
<keyword evidence="2" id="KW-1185">Reference proteome</keyword>
<proteinExistence type="predicted"/>
<dbReference type="EMBL" id="JAVFWL010000006">
    <property type="protein sequence ID" value="KAK6765153.1"/>
    <property type="molecule type" value="Genomic_DNA"/>
</dbReference>
<dbReference type="Proteomes" id="UP001303046">
    <property type="component" value="Unassembled WGS sequence"/>
</dbReference>
<sequence length="77" mass="8684">MENAERNSAMMCLLMLKYGPGRSSAMRIPYKVNPERCKGNDSGLIAAEKPGKEFEKENVSSAAKKLRKRMEFNSEEV</sequence>
<evidence type="ECO:0000313" key="1">
    <source>
        <dbReference type="EMBL" id="KAK6765153.1"/>
    </source>
</evidence>